<dbReference type="Proteomes" id="UP001638806">
    <property type="component" value="Unassembled WGS sequence"/>
</dbReference>
<reference evidence="1" key="1">
    <citation type="submission" date="2024-12" db="EMBL/GenBank/DDBJ databases">
        <title>Comparative genomics and development of molecular markers within Purpureocillium lilacinum and among Purpureocillium species.</title>
        <authorList>
            <person name="Yeh Z.-Y."/>
            <person name="Ni N.-T."/>
            <person name="Lo P.-H."/>
            <person name="Mushyakhwo K."/>
            <person name="Lin C.-F."/>
            <person name="Nai Y.-S."/>
        </authorList>
    </citation>
    <scope>NUCLEOTIDE SEQUENCE</scope>
    <source>
        <strain evidence="1">NCHU-NPUST-175</strain>
    </source>
</reference>
<sequence>MKFAHDFKQTLASQGFPAHWVNQAIPYSQLKKCLKKVQRELQDLGLDPDTLRTLLDPNTASPVALQYRLKAASDSNLVRPKLTVYVHLQDGVAVDASLTPTSRRFFERIAADFPLDRPRQQPDPPQGCAVGNSKGETLSEPSAEPVSVETSSSTASYETIEVPLVFDSEFFDILQSDVSNLEALQTEERKKMTAEVIALGGEVAQLSQPSRFSKTDMARWRRIFELYLDAEVFFATHERDHGSRSSQSALRQLQWFQGEVDKRHLATDFKLRESRAAFSRFLSLNVSLLKNLQFQELNRLAVFKILKKFDKRTSLGVSQTFPNAIQAEGVLSADIAKDVCAQMSLELVSVVPQLNDYLCPVCFSVAYRPVRLDCQHVFCIRCIVKIQRRQEKHCPLCRADVVMNASADNLDHKLEKYMKKYFSKEVKEKQRANEIERGIEDYGRDTRTRSAWLCDGWPSKGAAWQGSILRLS</sequence>
<evidence type="ECO:0000313" key="1">
    <source>
        <dbReference type="EMBL" id="KAL3952348.1"/>
    </source>
</evidence>
<gene>
    <name evidence="1" type="ORF">ACCO45_014065</name>
</gene>
<comment type="caution">
    <text evidence="1">The sequence shown here is derived from an EMBL/GenBank/DDBJ whole genome shotgun (WGS) entry which is preliminary data.</text>
</comment>
<proteinExistence type="predicted"/>
<protein>
    <submittedName>
        <fullName evidence="1">Uncharacterized protein</fullName>
    </submittedName>
</protein>
<keyword evidence="2" id="KW-1185">Reference proteome</keyword>
<accession>A0ACC4D8D8</accession>
<organism evidence="1 2">
    <name type="scientific">Purpureocillium lilacinum</name>
    <name type="common">Paecilomyces lilacinus</name>
    <dbReference type="NCBI Taxonomy" id="33203"/>
    <lineage>
        <taxon>Eukaryota</taxon>
        <taxon>Fungi</taxon>
        <taxon>Dikarya</taxon>
        <taxon>Ascomycota</taxon>
        <taxon>Pezizomycotina</taxon>
        <taxon>Sordariomycetes</taxon>
        <taxon>Hypocreomycetidae</taxon>
        <taxon>Hypocreales</taxon>
        <taxon>Ophiocordycipitaceae</taxon>
        <taxon>Purpureocillium</taxon>
    </lineage>
</organism>
<evidence type="ECO:0000313" key="2">
    <source>
        <dbReference type="Proteomes" id="UP001638806"/>
    </source>
</evidence>
<dbReference type="EMBL" id="JBGNUJ010000013">
    <property type="protein sequence ID" value="KAL3952348.1"/>
    <property type="molecule type" value="Genomic_DNA"/>
</dbReference>
<name>A0ACC4D8D8_PURLI</name>